<name>A0A1M5GK89_9BACT</name>
<evidence type="ECO:0000256" key="1">
    <source>
        <dbReference type="ARBA" id="ARBA00023015"/>
    </source>
</evidence>
<reference evidence="6 7" key="1">
    <citation type="submission" date="2016-11" db="EMBL/GenBank/DDBJ databases">
        <authorList>
            <person name="Jaros S."/>
            <person name="Januszkiewicz K."/>
            <person name="Wedrychowicz H."/>
        </authorList>
    </citation>
    <scope>NUCLEOTIDE SEQUENCE [LARGE SCALE GENOMIC DNA]</scope>
    <source>
        <strain evidence="6 7">DSM 21986</strain>
    </source>
</reference>
<keyword evidence="2 4" id="KW-0238">DNA-binding</keyword>
<dbReference type="Pfam" id="PF00440">
    <property type="entry name" value="TetR_N"/>
    <property type="match status" value="1"/>
</dbReference>
<dbReference type="STRING" id="1194090.SAMN05443144_11783"/>
<dbReference type="Proteomes" id="UP000184041">
    <property type="component" value="Unassembled WGS sequence"/>
</dbReference>
<dbReference type="PANTHER" id="PTHR30055:SF234">
    <property type="entry name" value="HTH-TYPE TRANSCRIPTIONAL REGULATOR BETI"/>
    <property type="match status" value="1"/>
</dbReference>
<dbReference type="SUPFAM" id="SSF48498">
    <property type="entry name" value="Tetracyclin repressor-like, C-terminal domain"/>
    <property type="match status" value="1"/>
</dbReference>
<dbReference type="PANTHER" id="PTHR30055">
    <property type="entry name" value="HTH-TYPE TRANSCRIPTIONAL REGULATOR RUTR"/>
    <property type="match status" value="1"/>
</dbReference>
<keyword evidence="1" id="KW-0805">Transcription regulation</keyword>
<keyword evidence="3" id="KW-0804">Transcription</keyword>
<dbReference type="PRINTS" id="PR00455">
    <property type="entry name" value="HTHTETR"/>
</dbReference>
<dbReference type="InterPro" id="IPR009057">
    <property type="entry name" value="Homeodomain-like_sf"/>
</dbReference>
<evidence type="ECO:0000313" key="7">
    <source>
        <dbReference type="Proteomes" id="UP000184041"/>
    </source>
</evidence>
<dbReference type="InterPro" id="IPR001647">
    <property type="entry name" value="HTH_TetR"/>
</dbReference>
<organism evidence="6 7">
    <name type="scientific">Fodinibius roseus</name>
    <dbReference type="NCBI Taxonomy" id="1194090"/>
    <lineage>
        <taxon>Bacteria</taxon>
        <taxon>Pseudomonadati</taxon>
        <taxon>Balneolota</taxon>
        <taxon>Balneolia</taxon>
        <taxon>Balneolales</taxon>
        <taxon>Balneolaceae</taxon>
        <taxon>Fodinibius</taxon>
    </lineage>
</organism>
<dbReference type="PROSITE" id="PS50977">
    <property type="entry name" value="HTH_TETR_2"/>
    <property type="match status" value="1"/>
</dbReference>
<feature type="DNA-binding region" description="H-T-H motif" evidence="4">
    <location>
        <begin position="35"/>
        <end position="54"/>
    </location>
</feature>
<dbReference type="SUPFAM" id="SSF46689">
    <property type="entry name" value="Homeodomain-like"/>
    <property type="match status" value="1"/>
</dbReference>
<dbReference type="Gene3D" id="1.10.357.10">
    <property type="entry name" value="Tetracycline Repressor, domain 2"/>
    <property type="match status" value="1"/>
</dbReference>
<dbReference type="InterPro" id="IPR050109">
    <property type="entry name" value="HTH-type_TetR-like_transc_reg"/>
</dbReference>
<dbReference type="PROSITE" id="PS01081">
    <property type="entry name" value="HTH_TETR_1"/>
    <property type="match status" value="1"/>
</dbReference>
<dbReference type="EMBL" id="FQUS01000017">
    <property type="protein sequence ID" value="SHG04170.1"/>
    <property type="molecule type" value="Genomic_DNA"/>
</dbReference>
<evidence type="ECO:0000259" key="5">
    <source>
        <dbReference type="PROSITE" id="PS50977"/>
    </source>
</evidence>
<dbReference type="Gene3D" id="1.10.10.60">
    <property type="entry name" value="Homeodomain-like"/>
    <property type="match status" value="1"/>
</dbReference>
<sequence length="223" mass="25665">MGIEERKQREKEERYNVIVDAAEKVIFSKGIEQATMQEIAREAELSKGTLYLYFKSKNELYTAITLRGSDMLNRRFARALGDDHSGLELVRKLGRLYLDFVKEHPDYFKAFMHYESMSDVEELRESDIAGQCEENRREALSFIIRALQIGMQDGTIDERYDPRELAMVLWASTRGITTVTHMKGEGHYFRVLDEMEIDTGALFDSYLALLSSGIASGKHKKES</sequence>
<dbReference type="GO" id="GO:0000976">
    <property type="term" value="F:transcription cis-regulatory region binding"/>
    <property type="evidence" value="ECO:0007669"/>
    <property type="project" value="TreeGrafter"/>
</dbReference>
<dbReference type="InterPro" id="IPR036271">
    <property type="entry name" value="Tet_transcr_reg_TetR-rel_C_sf"/>
</dbReference>
<dbReference type="AlphaFoldDB" id="A0A1M5GK89"/>
<dbReference type="OrthoDB" id="594604at2"/>
<dbReference type="InterPro" id="IPR023772">
    <property type="entry name" value="DNA-bd_HTH_TetR-type_CS"/>
</dbReference>
<evidence type="ECO:0000256" key="2">
    <source>
        <dbReference type="ARBA" id="ARBA00023125"/>
    </source>
</evidence>
<accession>A0A1M5GK89</accession>
<dbReference type="RefSeq" id="WP_073066307.1">
    <property type="nucleotide sequence ID" value="NZ_FQUS01000017.1"/>
</dbReference>
<proteinExistence type="predicted"/>
<evidence type="ECO:0000313" key="6">
    <source>
        <dbReference type="EMBL" id="SHG04170.1"/>
    </source>
</evidence>
<dbReference type="GO" id="GO:0003700">
    <property type="term" value="F:DNA-binding transcription factor activity"/>
    <property type="evidence" value="ECO:0007669"/>
    <property type="project" value="TreeGrafter"/>
</dbReference>
<keyword evidence="7" id="KW-1185">Reference proteome</keyword>
<evidence type="ECO:0000256" key="3">
    <source>
        <dbReference type="ARBA" id="ARBA00023163"/>
    </source>
</evidence>
<evidence type="ECO:0000256" key="4">
    <source>
        <dbReference type="PROSITE-ProRule" id="PRU00335"/>
    </source>
</evidence>
<protein>
    <submittedName>
        <fullName evidence="6">Transcriptional regulator, TetR family</fullName>
    </submittedName>
</protein>
<gene>
    <name evidence="6" type="ORF">SAMN05443144_11783</name>
</gene>
<feature type="domain" description="HTH tetR-type" evidence="5">
    <location>
        <begin position="12"/>
        <end position="72"/>
    </location>
</feature>